<keyword evidence="1" id="KW-1133">Transmembrane helix</keyword>
<sequence>MNQVIRFLRSALRFILAGLGTLVVLLLLVIALVGFTTPGARLVAWAIEKYAATPDQIVRISDPSALLTGDFKAGSVTLFDGKGIYAEIRDLSVNWSPVELLSMRFNANHISAGSIRVERTPIPSTETREVRRSFALPVEVKIDAFDLKEIMIGKAIAGEDQFLTARGNVNATNSSIALAFDATERDRPEAHAVADILFNPAGNQLKLEAKVAEPKGGLLAKLLRLPGEPAVDITLTGEGPLSDWAGSGTASLDGNETLRLDGRHVQAADGMHRLTLAGGGALVPLVPAVFKPLFEGTTKIDVTAAFDGSSKVKIEAGRVSTGALTLDASGIVNSKGENNLQASLAGTSGAIDFRWPLREGELRALINTANLSLIGDGQSAILDIAGDIPSLSLPEMSLGAVRLSAQSDAFNLQTQSGSLKTTVEVGESRFESADLDRAIKAPVKLDGTIDVGPENIRFDPLTIESASIGGSITGNLSRADTTVEAAFKLFAVPGVLPPGIAAKFDNTIAVTGSVATGEDGSVRLSGLEVKSGPLDASGTMTLADGALTADIEGNLPDLGRLIADARGAAAFRASLSGPLNGLGIKAEMTSSGATLAGRTLEDLRINADATAAPSNPQAKLTATGTLGGQAINARADVVSENGRTSIPALEATIGDNRLTGALNLTPDFKPDGTIDFTLPDLGLLAAMAGQTASGDLAGSATVRTVNGITSIALKASGGSISRDALTIA</sequence>
<evidence type="ECO:0000313" key="2">
    <source>
        <dbReference type="EMBL" id="MQX16743.1"/>
    </source>
</evidence>
<accession>A0A6N7LFW5</accession>
<keyword evidence="1" id="KW-0812">Transmembrane</keyword>
<evidence type="ECO:0000313" key="3">
    <source>
        <dbReference type="Proteomes" id="UP000439983"/>
    </source>
</evidence>
<gene>
    <name evidence="2" type="ORF">GHK62_18860</name>
</gene>
<dbReference type="Proteomes" id="UP000439983">
    <property type="component" value="Unassembled WGS sequence"/>
</dbReference>
<protein>
    <submittedName>
        <fullName evidence="2">Translocation/assembly module TamB</fullName>
    </submittedName>
</protein>
<comment type="caution">
    <text evidence="2">The sequence shown here is derived from an EMBL/GenBank/DDBJ whole genome shotgun (WGS) entry which is preliminary data.</text>
</comment>
<dbReference type="AlphaFoldDB" id="A0A6N7LFW5"/>
<keyword evidence="3" id="KW-1185">Reference proteome</keyword>
<evidence type="ECO:0000256" key="1">
    <source>
        <dbReference type="SAM" id="Phobius"/>
    </source>
</evidence>
<keyword evidence="1" id="KW-0472">Membrane</keyword>
<dbReference type="EMBL" id="WITC01000071">
    <property type="protein sequence ID" value="MQX16743.1"/>
    <property type="molecule type" value="Genomic_DNA"/>
</dbReference>
<organism evidence="2 3">
    <name type="scientific">Sinorhizobium terangae</name>
    <dbReference type="NCBI Taxonomy" id="110322"/>
    <lineage>
        <taxon>Bacteria</taxon>
        <taxon>Pseudomonadati</taxon>
        <taxon>Pseudomonadota</taxon>
        <taxon>Alphaproteobacteria</taxon>
        <taxon>Hyphomicrobiales</taxon>
        <taxon>Rhizobiaceae</taxon>
        <taxon>Sinorhizobium/Ensifer group</taxon>
        <taxon>Sinorhizobium</taxon>
    </lineage>
</organism>
<proteinExistence type="predicted"/>
<name>A0A6N7LFW5_SINTE</name>
<feature type="transmembrane region" description="Helical" evidence="1">
    <location>
        <begin position="12"/>
        <end position="35"/>
    </location>
</feature>
<feature type="non-terminal residue" evidence="2">
    <location>
        <position position="728"/>
    </location>
</feature>
<reference evidence="2 3" key="1">
    <citation type="journal article" date="2013" name="Genome Biol.">
        <title>Comparative genomics of the core and accessory genomes of 48 Sinorhizobium strains comprising five genospecies.</title>
        <authorList>
            <person name="Sugawara M."/>
            <person name="Epstein B."/>
            <person name="Badgley B.D."/>
            <person name="Unno T."/>
            <person name="Xu L."/>
            <person name="Reese J."/>
            <person name="Gyaneshwar P."/>
            <person name="Denny R."/>
            <person name="Mudge J."/>
            <person name="Bharti A.K."/>
            <person name="Farmer A.D."/>
            <person name="May G.D."/>
            <person name="Woodward J.E."/>
            <person name="Medigue C."/>
            <person name="Vallenet D."/>
            <person name="Lajus A."/>
            <person name="Rouy Z."/>
            <person name="Martinez-Vaz B."/>
            <person name="Tiffin P."/>
            <person name="Young N.D."/>
            <person name="Sadowsky M.J."/>
        </authorList>
    </citation>
    <scope>NUCLEOTIDE SEQUENCE [LARGE SCALE GENOMIC DNA]</scope>
    <source>
        <strain evidence="2 3">USDA4894</strain>
    </source>
</reference>